<dbReference type="InterPro" id="IPR011032">
    <property type="entry name" value="GroES-like_sf"/>
</dbReference>
<dbReference type="Gene3D" id="3.90.180.10">
    <property type="entry name" value="Medium-chain alcohol dehydrogenases, catalytic domain"/>
    <property type="match status" value="1"/>
</dbReference>
<dbReference type="SMART" id="SM00829">
    <property type="entry name" value="PKS_ER"/>
    <property type="match status" value="1"/>
</dbReference>
<dbReference type="InterPro" id="IPR013154">
    <property type="entry name" value="ADH-like_N"/>
</dbReference>
<dbReference type="InterPro" id="IPR036291">
    <property type="entry name" value="NAD(P)-bd_dom_sf"/>
</dbReference>
<dbReference type="Proteomes" id="UP001501676">
    <property type="component" value="Unassembled WGS sequence"/>
</dbReference>
<evidence type="ECO:0000313" key="5">
    <source>
        <dbReference type="Proteomes" id="UP001501676"/>
    </source>
</evidence>
<dbReference type="SUPFAM" id="SSF50129">
    <property type="entry name" value="GroES-like"/>
    <property type="match status" value="1"/>
</dbReference>
<accession>A0ABP6SPW8</accession>
<comment type="caution">
    <text evidence="4">The sequence shown here is derived from an EMBL/GenBank/DDBJ whole genome shotgun (WGS) entry which is preliminary data.</text>
</comment>
<proteinExistence type="predicted"/>
<sequence length="381" mass="39884">MAAHSPLQAGSACNRSGIESERTERMMRAVRHHVHGGPETLVVDDLPVPEPGPGEALIRVEACSLNHLDVLQRRGPALIPGFRLPHTAGMDVAGVVEALGVEARGGEAVREPSSAPAVVPGTRVVVNPAVPCDACPTCRSGHDGHCPNAAVIGGTLPGGYADYVVAPVANLHPVPEGRDLVEAAVLPTIWMTAHHALHVTGRAAAGETVLIHAGSSGVSTAAIQLACAAGLRVISTVGRPEKADYVRGLGAEVVIDTSSEDVVAVVREATGGRGVDLVLDHVGPATWAVGVYSLAPRGRLVFFGNTTGNVVETDIVYAYHFGLQLLGSDPYDRAEFAPVLDRYWNSDFTTPIDSEFALTDARAAQEHLESRRATGKIVLRP</sequence>
<organism evidence="4 5">
    <name type="scientific">Cryptosporangium minutisporangium</name>
    <dbReference type="NCBI Taxonomy" id="113569"/>
    <lineage>
        <taxon>Bacteria</taxon>
        <taxon>Bacillati</taxon>
        <taxon>Actinomycetota</taxon>
        <taxon>Actinomycetes</taxon>
        <taxon>Cryptosporangiales</taxon>
        <taxon>Cryptosporangiaceae</taxon>
        <taxon>Cryptosporangium</taxon>
    </lineage>
</organism>
<evidence type="ECO:0000259" key="3">
    <source>
        <dbReference type="SMART" id="SM00829"/>
    </source>
</evidence>
<gene>
    <name evidence="4" type="ORF">GCM10020369_04510</name>
</gene>
<keyword evidence="1" id="KW-0521">NADP</keyword>
<evidence type="ECO:0000256" key="1">
    <source>
        <dbReference type="ARBA" id="ARBA00022857"/>
    </source>
</evidence>
<dbReference type="SUPFAM" id="SSF51735">
    <property type="entry name" value="NAD(P)-binding Rossmann-fold domains"/>
    <property type="match status" value="1"/>
</dbReference>
<dbReference type="Pfam" id="PF00107">
    <property type="entry name" value="ADH_zinc_N"/>
    <property type="match status" value="1"/>
</dbReference>
<evidence type="ECO:0000256" key="2">
    <source>
        <dbReference type="ARBA" id="ARBA00023002"/>
    </source>
</evidence>
<evidence type="ECO:0000313" key="4">
    <source>
        <dbReference type="EMBL" id="GAA3382484.1"/>
    </source>
</evidence>
<dbReference type="InterPro" id="IPR013149">
    <property type="entry name" value="ADH-like_C"/>
</dbReference>
<reference evidence="5" key="1">
    <citation type="journal article" date="2019" name="Int. J. Syst. Evol. Microbiol.">
        <title>The Global Catalogue of Microorganisms (GCM) 10K type strain sequencing project: providing services to taxonomists for standard genome sequencing and annotation.</title>
        <authorList>
            <consortium name="The Broad Institute Genomics Platform"/>
            <consortium name="The Broad Institute Genome Sequencing Center for Infectious Disease"/>
            <person name="Wu L."/>
            <person name="Ma J."/>
        </authorList>
    </citation>
    <scope>NUCLEOTIDE SEQUENCE [LARGE SCALE GENOMIC DNA]</scope>
    <source>
        <strain evidence="5">JCM 9458</strain>
    </source>
</reference>
<keyword evidence="5" id="KW-1185">Reference proteome</keyword>
<name>A0ABP6SPW8_9ACTN</name>
<feature type="domain" description="Enoyl reductase (ER)" evidence="3">
    <location>
        <begin position="36"/>
        <end position="379"/>
    </location>
</feature>
<protein>
    <submittedName>
        <fullName evidence="4">Zinc-binding dehydrogenase</fullName>
    </submittedName>
</protein>
<dbReference type="PANTHER" id="PTHR48106:SF13">
    <property type="entry name" value="QUINONE OXIDOREDUCTASE-RELATED"/>
    <property type="match status" value="1"/>
</dbReference>
<dbReference type="InterPro" id="IPR020843">
    <property type="entry name" value="ER"/>
</dbReference>
<dbReference type="EMBL" id="BAAAYN010000003">
    <property type="protein sequence ID" value="GAA3382484.1"/>
    <property type="molecule type" value="Genomic_DNA"/>
</dbReference>
<keyword evidence="2" id="KW-0560">Oxidoreductase</keyword>
<dbReference type="PANTHER" id="PTHR48106">
    <property type="entry name" value="QUINONE OXIDOREDUCTASE PIG3-RELATED"/>
    <property type="match status" value="1"/>
</dbReference>
<dbReference type="Pfam" id="PF08240">
    <property type="entry name" value="ADH_N"/>
    <property type="match status" value="1"/>
</dbReference>